<comment type="caution">
    <text evidence="2">The sequence shown here is derived from an EMBL/GenBank/DDBJ whole genome shotgun (WGS) entry which is preliminary data.</text>
</comment>
<evidence type="ECO:0000313" key="1">
    <source>
        <dbReference type="EMBL" id="KAK7481624.1"/>
    </source>
</evidence>
<proteinExistence type="predicted"/>
<accession>A0ABD0KZ64</accession>
<evidence type="ECO:0000313" key="3">
    <source>
        <dbReference type="Proteomes" id="UP001519460"/>
    </source>
</evidence>
<dbReference type="Proteomes" id="UP001519460">
    <property type="component" value="Unassembled WGS sequence"/>
</dbReference>
<reference evidence="2" key="1">
    <citation type="submission" date="2020-09" db="EMBL/GenBank/DDBJ databases">
        <authorList>
            <person name="Won Y."/>
        </authorList>
    </citation>
    <scope>NUCLEOTIDE SEQUENCE</scope>
    <source>
        <strain evidence="2">Wonlab-2016</strain>
        <tissue evidence="2">Foot muscle</tissue>
    </source>
</reference>
<dbReference type="EMBL" id="JACVVK020000259">
    <property type="protein sequence ID" value="KAK7481624.1"/>
    <property type="molecule type" value="Genomic_DNA"/>
</dbReference>
<reference evidence="2" key="3">
    <citation type="submission" date="2023-01" db="EMBL/GenBank/DDBJ databases">
        <authorList>
            <person name="Patra A."/>
        </authorList>
    </citation>
    <scope>NUCLEOTIDE SEQUENCE</scope>
    <source>
        <strain evidence="2">Wonlab-2016</strain>
        <tissue evidence="2">Foot muscle</tissue>
    </source>
</reference>
<reference evidence="2 3" key="2">
    <citation type="journal article" date="2023" name="Sci. Data">
        <title>Genome assembly of the Korean intertidal mud-creeper Batillaria attramentaria.</title>
        <authorList>
            <person name="Patra A.K."/>
            <person name="Ho P.T."/>
            <person name="Jun S."/>
            <person name="Lee S.J."/>
            <person name="Kim Y."/>
            <person name="Won Y.J."/>
        </authorList>
    </citation>
    <scope>NUCLEOTIDE SEQUENCE [LARGE SCALE GENOMIC DNA]</scope>
    <source>
        <strain evidence="2">Wonlab-2016</strain>
    </source>
</reference>
<gene>
    <name evidence="2" type="ORF">BaRGS_00016187</name>
    <name evidence="1" type="ORF">BaRGS_00027140</name>
</gene>
<sequence>MYTTMAEWAFGQDSVYAKHFRKMKVSNGRGQELFSHFPAILDSLISSRNEQKLTSAHRMYLLTEREALISSNFAPFCPYNCFPASKVSDELLTTVIL</sequence>
<dbReference type="EMBL" id="JACVVK020000102">
    <property type="protein sequence ID" value="KAK7492521.1"/>
    <property type="molecule type" value="Genomic_DNA"/>
</dbReference>
<name>A0ABD0KZ64_9CAEN</name>
<organism evidence="2 3">
    <name type="scientific">Batillaria attramentaria</name>
    <dbReference type="NCBI Taxonomy" id="370345"/>
    <lineage>
        <taxon>Eukaryota</taxon>
        <taxon>Metazoa</taxon>
        <taxon>Spiralia</taxon>
        <taxon>Lophotrochozoa</taxon>
        <taxon>Mollusca</taxon>
        <taxon>Gastropoda</taxon>
        <taxon>Caenogastropoda</taxon>
        <taxon>Sorbeoconcha</taxon>
        <taxon>Cerithioidea</taxon>
        <taxon>Batillariidae</taxon>
        <taxon>Batillaria</taxon>
    </lineage>
</organism>
<dbReference type="AlphaFoldDB" id="A0ABD0KZ64"/>
<keyword evidence="3" id="KW-1185">Reference proteome</keyword>
<protein>
    <submittedName>
        <fullName evidence="2">Uncharacterized protein</fullName>
    </submittedName>
</protein>
<evidence type="ECO:0000313" key="2">
    <source>
        <dbReference type="EMBL" id="KAK7492521.1"/>
    </source>
</evidence>